<dbReference type="Proteomes" id="UP000535182">
    <property type="component" value="Unassembled WGS sequence"/>
</dbReference>
<comment type="caution">
    <text evidence="1">The sequence shown here is derived from an EMBL/GenBank/DDBJ whole genome shotgun (WGS) entry which is preliminary data.</text>
</comment>
<gene>
    <name evidence="1" type="ORF">HDF14_000150</name>
</gene>
<accession>A0A9X0U1J7</accession>
<protein>
    <submittedName>
        <fullName evidence="1">Small-conductance mechanosensitive channel</fullName>
    </submittedName>
</protein>
<evidence type="ECO:0000313" key="1">
    <source>
        <dbReference type="EMBL" id="MBB5326556.1"/>
    </source>
</evidence>
<evidence type="ECO:0000313" key="2">
    <source>
        <dbReference type="Proteomes" id="UP000535182"/>
    </source>
</evidence>
<sequence length="182" mass="20194">MNGEVIEIGLIRFHVMELIGVGSDVQPSGRVVAFSNAIVFQPTAALFRQIPGTDFLWHETSVTLAPDSDYIEVERRMQAALSAAFIDYRQGFEDLRRKMETNLLLVSVGPLEPKVRLVLTSAALQVFIRYPVNAKNAIAIDDRINSELLHAVELEPKLKVVGVEVPTVRRQPYDPATGVRGV</sequence>
<dbReference type="AlphaFoldDB" id="A0A9X0U1J7"/>
<reference evidence="1 2" key="1">
    <citation type="submission" date="2020-08" db="EMBL/GenBank/DDBJ databases">
        <title>Genomic Encyclopedia of Type Strains, Phase IV (KMG-V): Genome sequencing to study the core and pangenomes of soil and plant-associated prokaryotes.</title>
        <authorList>
            <person name="Whitman W."/>
        </authorList>
    </citation>
    <scope>NUCLEOTIDE SEQUENCE [LARGE SCALE GENOMIC DNA]</scope>
    <source>
        <strain evidence="1 2">X5P2</strain>
    </source>
</reference>
<dbReference type="EMBL" id="JACHEB010000001">
    <property type="protein sequence ID" value="MBB5326556.1"/>
    <property type="molecule type" value="Genomic_DNA"/>
</dbReference>
<organism evidence="1 2">
    <name type="scientific">Tunturiibacter gelidiferens</name>
    <dbReference type="NCBI Taxonomy" id="3069689"/>
    <lineage>
        <taxon>Bacteria</taxon>
        <taxon>Pseudomonadati</taxon>
        <taxon>Acidobacteriota</taxon>
        <taxon>Terriglobia</taxon>
        <taxon>Terriglobales</taxon>
        <taxon>Acidobacteriaceae</taxon>
        <taxon>Tunturiibacter</taxon>
    </lineage>
</organism>
<dbReference type="RefSeq" id="WP_183972589.1">
    <property type="nucleotide sequence ID" value="NZ_JACHEB010000001.1"/>
</dbReference>
<name>A0A9X0U1J7_9BACT</name>
<keyword evidence="2" id="KW-1185">Reference proteome</keyword>
<proteinExistence type="predicted"/>